<proteinExistence type="predicted"/>
<dbReference type="AlphaFoldDB" id="A0A917SCU0"/>
<feature type="signal peptide" evidence="2">
    <location>
        <begin position="1"/>
        <end position="24"/>
    </location>
</feature>
<evidence type="ECO:0000313" key="4">
    <source>
        <dbReference type="Proteomes" id="UP000613840"/>
    </source>
</evidence>
<evidence type="ECO:0008006" key="5">
    <source>
        <dbReference type="Google" id="ProtNLM"/>
    </source>
</evidence>
<evidence type="ECO:0000256" key="2">
    <source>
        <dbReference type="SAM" id="SignalP"/>
    </source>
</evidence>
<organism evidence="3 4">
    <name type="scientific">Microlunatus endophyticus</name>
    <dbReference type="NCBI Taxonomy" id="1716077"/>
    <lineage>
        <taxon>Bacteria</taxon>
        <taxon>Bacillati</taxon>
        <taxon>Actinomycetota</taxon>
        <taxon>Actinomycetes</taxon>
        <taxon>Propionibacteriales</taxon>
        <taxon>Propionibacteriaceae</taxon>
        <taxon>Microlunatus</taxon>
    </lineage>
</organism>
<dbReference type="EMBL" id="BMMZ01000008">
    <property type="protein sequence ID" value="GGL71086.1"/>
    <property type="molecule type" value="Genomic_DNA"/>
</dbReference>
<reference evidence="3" key="1">
    <citation type="journal article" date="2014" name="Int. J. Syst. Evol. Microbiol.">
        <title>Complete genome sequence of Corynebacterium casei LMG S-19264T (=DSM 44701T), isolated from a smear-ripened cheese.</title>
        <authorList>
            <consortium name="US DOE Joint Genome Institute (JGI-PGF)"/>
            <person name="Walter F."/>
            <person name="Albersmeier A."/>
            <person name="Kalinowski J."/>
            <person name="Ruckert C."/>
        </authorList>
    </citation>
    <scope>NUCLEOTIDE SEQUENCE</scope>
    <source>
        <strain evidence="3">CGMCC 4.7306</strain>
    </source>
</reference>
<keyword evidence="2" id="KW-0732">Signal</keyword>
<comment type="caution">
    <text evidence="3">The sequence shown here is derived from an EMBL/GenBank/DDBJ whole genome shotgun (WGS) entry which is preliminary data.</text>
</comment>
<feature type="compositionally biased region" description="Low complexity" evidence="1">
    <location>
        <begin position="38"/>
        <end position="79"/>
    </location>
</feature>
<sequence length="269" mass="27715">MITPGTRRRAAAGAAALIAGGVLLVGCQNDQPNPGPSPSLGTSGPATTAAASPSAPASPTSTGSGATKGPAPEPTTTNTLPPPKAPTAPAKKTSGKLTSKDLPVPAGWKPVARAGGADDGYLGNGTWTHARDPRYAAQAVITIGCGSITRDDYTDPIHVLEGTYGRKGAEDSQPGVGDVLQFRTAADAELFYQKYLQQVRDCSDPGGEVYAKIISTEPGLIDQRVYDGSTDWTEVAELDGDRVTLIILTDPGHKITESASRRLLAKIGK</sequence>
<keyword evidence="4" id="KW-1185">Reference proteome</keyword>
<evidence type="ECO:0000256" key="1">
    <source>
        <dbReference type="SAM" id="MobiDB-lite"/>
    </source>
</evidence>
<feature type="region of interest" description="Disordered" evidence="1">
    <location>
        <begin position="28"/>
        <end position="107"/>
    </location>
</feature>
<feature type="chain" id="PRO_5039005235" description="PknH-like extracellular domain-containing protein" evidence="2">
    <location>
        <begin position="25"/>
        <end position="269"/>
    </location>
</feature>
<dbReference type="RefSeq" id="WP_188896366.1">
    <property type="nucleotide sequence ID" value="NZ_BMMZ01000008.1"/>
</dbReference>
<gene>
    <name evidence="3" type="ORF">GCM10011575_31910</name>
</gene>
<dbReference type="PROSITE" id="PS51257">
    <property type="entry name" value="PROKAR_LIPOPROTEIN"/>
    <property type="match status" value="1"/>
</dbReference>
<accession>A0A917SCU0</accession>
<dbReference type="Proteomes" id="UP000613840">
    <property type="component" value="Unassembled WGS sequence"/>
</dbReference>
<protein>
    <recommendedName>
        <fullName evidence="5">PknH-like extracellular domain-containing protein</fullName>
    </recommendedName>
</protein>
<reference evidence="3" key="2">
    <citation type="submission" date="2020-09" db="EMBL/GenBank/DDBJ databases">
        <authorList>
            <person name="Sun Q."/>
            <person name="Zhou Y."/>
        </authorList>
    </citation>
    <scope>NUCLEOTIDE SEQUENCE</scope>
    <source>
        <strain evidence="3">CGMCC 4.7306</strain>
    </source>
</reference>
<name>A0A917SCU0_9ACTN</name>
<evidence type="ECO:0000313" key="3">
    <source>
        <dbReference type="EMBL" id="GGL71086.1"/>
    </source>
</evidence>